<organism evidence="1 2">
    <name type="scientific">Pseudoalteromonas luteoviolacea CPMOR-1</name>
    <dbReference type="NCBI Taxonomy" id="1365248"/>
    <lineage>
        <taxon>Bacteria</taxon>
        <taxon>Pseudomonadati</taxon>
        <taxon>Pseudomonadota</taxon>
        <taxon>Gammaproteobacteria</taxon>
        <taxon>Alteromonadales</taxon>
        <taxon>Pseudoalteromonadaceae</taxon>
        <taxon>Pseudoalteromonas</taxon>
    </lineage>
</organism>
<accession>A0A167LV46</accession>
<reference evidence="1 2" key="1">
    <citation type="submission" date="2013-07" db="EMBL/GenBank/DDBJ databases">
        <title>Comparative Genomic and Metabolomic Analysis of Twelve Strains of Pseudoalteromonas luteoviolacea.</title>
        <authorList>
            <person name="Vynne N.G."/>
            <person name="Mansson M."/>
            <person name="Gram L."/>
        </authorList>
    </citation>
    <scope>NUCLEOTIDE SEQUENCE [LARGE SCALE GENOMIC DNA]</scope>
    <source>
        <strain evidence="1 2">CPMOR-1</strain>
    </source>
</reference>
<name>A0A167LV46_9GAMM</name>
<evidence type="ECO:0000313" key="2">
    <source>
        <dbReference type="Proteomes" id="UP000076486"/>
    </source>
</evidence>
<evidence type="ECO:0000313" key="1">
    <source>
        <dbReference type="EMBL" id="KZN65276.1"/>
    </source>
</evidence>
<dbReference type="AlphaFoldDB" id="A0A167LV46"/>
<proteinExistence type="predicted"/>
<sequence>MKPVFINPLEWRTPDPKAVVGLVTYVVEGGATVTQPLTRSELKLIYASREEEYQTEQFEKERLKRECSVYGCDCNETQSSFQGFENILLHSLASHLKSPDEDLEKLAFELVAPIQIPTKSGVLETIDGWLCWADKIKDPQQRIAVMKSIASAKDYILKAERLMQGARIKGCSNG</sequence>
<dbReference type="PATRIC" id="fig|1365248.3.peg.1479"/>
<gene>
    <name evidence="1" type="ORF">N473_01520</name>
</gene>
<comment type="caution">
    <text evidence="1">The sequence shown here is derived from an EMBL/GenBank/DDBJ whole genome shotgun (WGS) entry which is preliminary data.</text>
</comment>
<protein>
    <submittedName>
        <fullName evidence="1">Uncharacterized protein</fullName>
    </submittedName>
</protein>
<dbReference type="Proteomes" id="UP000076486">
    <property type="component" value="Unassembled WGS sequence"/>
</dbReference>
<dbReference type="EMBL" id="AUYC01000018">
    <property type="protein sequence ID" value="KZN65276.1"/>
    <property type="molecule type" value="Genomic_DNA"/>
</dbReference>